<gene>
    <name evidence="1" type="ORF">FOZ63_010770</name>
</gene>
<dbReference type="Proteomes" id="UP000553632">
    <property type="component" value="Unassembled WGS sequence"/>
</dbReference>
<sequence length="183" mass="20294">MNLGAQGGYVIGHQRPTPPSTATIISLEFGCSSPPTPLSPQLPVLSLQPSVREAVTDEYVHDNDAQLMASLHEYLSKMTPPKRTPGNDDIEENNLMMLRNSRCSSLLLSLSHPELATQQNNNTQVSQHTLVKKYENHDIMGTTSSLSYDDSRKKSVLIMTRGTCMPRLVSVYQQSDLPFTKVH</sequence>
<keyword evidence="2" id="KW-1185">Reference proteome</keyword>
<evidence type="ECO:0000313" key="2">
    <source>
        <dbReference type="Proteomes" id="UP000553632"/>
    </source>
</evidence>
<comment type="caution">
    <text evidence="1">The sequence shown here is derived from an EMBL/GenBank/DDBJ whole genome shotgun (WGS) entry which is preliminary data.</text>
</comment>
<organism evidence="1 2">
    <name type="scientific">Perkinsus olseni</name>
    <name type="common">Perkinsus atlanticus</name>
    <dbReference type="NCBI Taxonomy" id="32597"/>
    <lineage>
        <taxon>Eukaryota</taxon>
        <taxon>Sar</taxon>
        <taxon>Alveolata</taxon>
        <taxon>Perkinsozoa</taxon>
        <taxon>Perkinsea</taxon>
        <taxon>Perkinsida</taxon>
        <taxon>Perkinsidae</taxon>
        <taxon>Perkinsus</taxon>
    </lineage>
</organism>
<proteinExistence type="predicted"/>
<dbReference type="EMBL" id="JABANO010028121">
    <property type="protein sequence ID" value="KAF4715712.1"/>
    <property type="molecule type" value="Genomic_DNA"/>
</dbReference>
<dbReference type="AlphaFoldDB" id="A0A7J6R5L1"/>
<evidence type="ECO:0000313" key="1">
    <source>
        <dbReference type="EMBL" id="KAF4715712.1"/>
    </source>
</evidence>
<accession>A0A7J6R5L1</accession>
<feature type="non-terminal residue" evidence="1">
    <location>
        <position position="183"/>
    </location>
</feature>
<protein>
    <submittedName>
        <fullName evidence="1">Uncharacterized protein</fullName>
    </submittedName>
</protein>
<reference evidence="1 2" key="1">
    <citation type="submission" date="2020-04" db="EMBL/GenBank/DDBJ databases">
        <title>Perkinsus olseni comparative genomics.</title>
        <authorList>
            <person name="Bogema D.R."/>
        </authorList>
    </citation>
    <scope>NUCLEOTIDE SEQUENCE [LARGE SCALE GENOMIC DNA]</scope>
    <source>
        <strain evidence="1 2">ATCC PRA-207</strain>
    </source>
</reference>
<name>A0A7J6R5L1_PEROL</name>